<evidence type="ECO:0000313" key="3">
    <source>
        <dbReference type="Proteomes" id="UP000033260"/>
    </source>
</evidence>
<name>A0AAU8RTD2_PSEPU</name>
<dbReference type="Proteomes" id="UP000033260">
    <property type="component" value="Chromosome"/>
</dbReference>
<keyword evidence="1" id="KW-0472">Membrane</keyword>
<protein>
    <submittedName>
        <fullName evidence="2">Uncharacterized protein</fullName>
    </submittedName>
</protein>
<dbReference type="RefSeq" id="WP_019471946.1">
    <property type="nucleotide sequence ID" value="NZ_CP010979.1"/>
</dbReference>
<keyword evidence="1" id="KW-1133">Transmembrane helix</keyword>
<accession>A0AAU8RTD2</accession>
<keyword evidence="1" id="KW-0812">Transmembrane</keyword>
<evidence type="ECO:0000256" key="1">
    <source>
        <dbReference type="SAM" id="Phobius"/>
    </source>
</evidence>
<dbReference type="EMBL" id="CP010979">
    <property type="protein sequence ID" value="AJQ46192.1"/>
    <property type="molecule type" value="Genomic_DNA"/>
</dbReference>
<proteinExistence type="predicted"/>
<organism evidence="2 3">
    <name type="scientific">Pseudomonas putida S13.1.2</name>
    <dbReference type="NCBI Taxonomy" id="1384061"/>
    <lineage>
        <taxon>Bacteria</taxon>
        <taxon>Pseudomonadati</taxon>
        <taxon>Pseudomonadota</taxon>
        <taxon>Gammaproteobacteria</taxon>
        <taxon>Pseudomonadales</taxon>
        <taxon>Pseudomonadaceae</taxon>
        <taxon>Pseudomonas</taxon>
    </lineage>
</organism>
<gene>
    <name evidence="2" type="ORF">N805_02685</name>
</gene>
<dbReference type="AlphaFoldDB" id="A0AAU8RTD2"/>
<evidence type="ECO:0000313" key="2">
    <source>
        <dbReference type="EMBL" id="AJQ46192.1"/>
    </source>
</evidence>
<feature type="transmembrane region" description="Helical" evidence="1">
    <location>
        <begin position="117"/>
        <end position="135"/>
    </location>
</feature>
<reference evidence="2 3" key="1">
    <citation type="submission" date="2015-02" db="EMBL/GenBank/DDBJ databases">
        <title>Complete Genome Sequencing of Pseudomonas putida S13.1.2.</title>
        <authorList>
            <person name="Chong T.M."/>
            <person name="Chan K.G."/>
            <person name="Dessaux Y."/>
        </authorList>
    </citation>
    <scope>NUCLEOTIDE SEQUENCE [LARGE SCALE GENOMIC DNA]</scope>
    <source>
        <strain evidence="2 3">S13.1.2</strain>
    </source>
</reference>
<sequence>MDDQSSIAHVDGQAASDSDAASIIIEALRIEFKRLQREVCDCSDEREVEDARITRRAYEAIDNAIDCTLGTGKSFAYRKIITSIQQARLVLDALDHVCETVGLSPALQRQVRVWNDVLAYNMAELAALFILFAYSRHVALSIPLHADGPELCVYKHRLR</sequence>